<dbReference type="EMBL" id="BMJH01000001">
    <property type="protein sequence ID" value="GGC60250.1"/>
    <property type="molecule type" value="Genomic_DNA"/>
</dbReference>
<evidence type="ECO:0000313" key="3">
    <source>
        <dbReference type="EMBL" id="GGC60250.1"/>
    </source>
</evidence>
<proteinExistence type="inferred from homology"/>
<reference evidence="3" key="2">
    <citation type="submission" date="2020-09" db="EMBL/GenBank/DDBJ databases">
        <authorList>
            <person name="Sun Q."/>
            <person name="Zhou Y."/>
        </authorList>
    </citation>
    <scope>NUCLEOTIDE SEQUENCE</scope>
    <source>
        <strain evidence="3">CGMCC 1.15478</strain>
    </source>
</reference>
<organism evidence="3 4">
    <name type="scientific">Hoyosella rhizosphaerae</name>
    <dbReference type="NCBI Taxonomy" id="1755582"/>
    <lineage>
        <taxon>Bacteria</taxon>
        <taxon>Bacillati</taxon>
        <taxon>Actinomycetota</taxon>
        <taxon>Actinomycetes</taxon>
        <taxon>Mycobacteriales</taxon>
        <taxon>Hoyosellaceae</taxon>
        <taxon>Hoyosella</taxon>
    </lineage>
</organism>
<sequence length="97" mass="10562">MKMFAVHYTYRADEAAARDEHRPAHRDWLRSLVEEDVVVSAGAFADGSGALILLNATAIPSVEAAHKVLADDPFAHAHLAHDVSVREWSPVMGELSS</sequence>
<accession>A0A916XBT1</accession>
<comment type="similarity">
    <text evidence="1">Belongs to the YciI family.</text>
</comment>
<name>A0A916XBT1_9ACTN</name>
<dbReference type="Pfam" id="PF03795">
    <property type="entry name" value="YCII"/>
    <property type="match status" value="1"/>
</dbReference>
<dbReference type="SUPFAM" id="SSF54909">
    <property type="entry name" value="Dimeric alpha+beta barrel"/>
    <property type="match status" value="1"/>
</dbReference>
<evidence type="ECO:0000259" key="2">
    <source>
        <dbReference type="Pfam" id="PF03795"/>
    </source>
</evidence>
<dbReference type="InterPro" id="IPR011008">
    <property type="entry name" value="Dimeric_a/b-barrel"/>
</dbReference>
<feature type="domain" description="YCII-related" evidence="2">
    <location>
        <begin position="4"/>
        <end position="89"/>
    </location>
</feature>
<dbReference type="Proteomes" id="UP000641514">
    <property type="component" value="Unassembled WGS sequence"/>
</dbReference>
<dbReference type="PANTHER" id="PTHR37828:SF1">
    <property type="entry name" value="YCII-RELATED DOMAIN-CONTAINING PROTEIN"/>
    <property type="match status" value="1"/>
</dbReference>
<dbReference type="Gene3D" id="3.30.70.1060">
    <property type="entry name" value="Dimeric alpha+beta barrel"/>
    <property type="match status" value="1"/>
</dbReference>
<protein>
    <recommendedName>
        <fullName evidence="2">YCII-related domain-containing protein</fullName>
    </recommendedName>
</protein>
<reference evidence="3" key="1">
    <citation type="journal article" date="2014" name="Int. J. Syst. Evol. Microbiol.">
        <title>Complete genome sequence of Corynebacterium casei LMG S-19264T (=DSM 44701T), isolated from a smear-ripened cheese.</title>
        <authorList>
            <consortium name="US DOE Joint Genome Institute (JGI-PGF)"/>
            <person name="Walter F."/>
            <person name="Albersmeier A."/>
            <person name="Kalinowski J."/>
            <person name="Ruckert C."/>
        </authorList>
    </citation>
    <scope>NUCLEOTIDE SEQUENCE</scope>
    <source>
        <strain evidence="3">CGMCC 1.15478</strain>
    </source>
</reference>
<dbReference type="PANTHER" id="PTHR37828">
    <property type="entry name" value="GSR2449 PROTEIN"/>
    <property type="match status" value="1"/>
</dbReference>
<evidence type="ECO:0000313" key="4">
    <source>
        <dbReference type="Proteomes" id="UP000641514"/>
    </source>
</evidence>
<evidence type="ECO:0000256" key="1">
    <source>
        <dbReference type="ARBA" id="ARBA00007689"/>
    </source>
</evidence>
<keyword evidence="4" id="KW-1185">Reference proteome</keyword>
<gene>
    <name evidence="3" type="ORF">GCM10011410_10900</name>
</gene>
<dbReference type="AlphaFoldDB" id="A0A916XBT1"/>
<dbReference type="InterPro" id="IPR005545">
    <property type="entry name" value="YCII"/>
</dbReference>
<dbReference type="RefSeq" id="WP_188671349.1">
    <property type="nucleotide sequence ID" value="NZ_BMJH01000001.1"/>
</dbReference>
<comment type="caution">
    <text evidence="3">The sequence shown here is derived from an EMBL/GenBank/DDBJ whole genome shotgun (WGS) entry which is preliminary data.</text>
</comment>